<sequence length="405" mass="46152">MQIRDLLPLTIAGMFSASLLIKYNLPSDLDCTNFSHSDKFFDSVIFNNFKLYPRDINIWVENNPSVCLLTSLLVLSSWKLGYSEPEATSAGPYLSLPLPLEQVPPEGWNHILVHMTYNAHHEQNKRFMASHDRGENKMWMVHEREIAKNTIPLAGLYQDGIKVPNTYIRIPASLFQRASLEIRNLDRLHMVFISNALPEAMQGSLGNKLKLCFQHDILVPKDSTLEGNVGFKSIHLSWYNRHVTWVFTIQGDGVPKTPQPGLLEREDTLVTNHSQIVPYPSVELKIHKDLYANIKICFGDMFSYSSSMMEYYLPREHAVLAEVASLLPGQIISPAHPFCALVVNINICTLGHCDSKDKDICKVIPIGNTPVGRLYGTRLVWWWSWTPEQKLHFVQLISLISIFHM</sequence>
<dbReference type="AlphaFoldDB" id="A0A0D0D6B0"/>
<accession>A0A0D0D6B0</accession>
<reference evidence="2" key="2">
    <citation type="submission" date="2015-01" db="EMBL/GenBank/DDBJ databases">
        <title>Evolutionary Origins and Diversification of the Mycorrhizal Mutualists.</title>
        <authorList>
            <consortium name="DOE Joint Genome Institute"/>
            <consortium name="Mycorrhizal Genomics Consortium"/>
            <person name="Kohler A."/>
            <person name="Kuo A."/>
            <person name="Nagy L.G."/>
            <person name="Floudas D."/>
            <person name="Copeland A."/>
            <person name="Barry K.W."/>
            <person name="Cichocki N."/>
            <person name="Veneault-Fourrey C."/>
            <person name="LaButti K."/>
            <person name="Lindquist E.A."/>
            <person name="Lipzen A."/>
            <person name="Lundell T."/>
            <person name="Morin E."/>
            <person name="Murat C."/>
            <person name="Riley R."/>
            <person name="Ohm R."/>
            <person name="Sun H."/>
            <person name="Tunlid A."/>
            <person name="Henrissat B."/>
            <person name="Grigoriev I.V."/>
            <person name="Hibbett D.S."/>
            <person name="Martin F."/>
        </authorList>
    </citation>
    <scope>NUCLEOTIDE SEQUENCE [LARGE SCALE GENOMIC DNA]</scope>
    <source>
        <strain evidence="2">Ve08.2h10</strain>
    </source>
</reference>
<dbReference type="OrthoDB" id="2690740at2759"/>
<organism evidence="1 2">
    <name type="scientific">Paxillus rubicundulus Ve08.2h10</name>
    <dbReference type="NCBI Taxonomy" id="930991"/>
    <lineage>
        <taxon>Eukaryota</taxon>
        <taxon>Fungi</taxon>
        <taxon>Dikarya</taxon>
        <taxon>Basidiomycota</taxon>
        <taxon>Agaricomycotina</taxon>
        <taxon>Agaricomycetes</taxon>
        <taxon>Agaricomycetidae</taxon>
        <taxon>Boletales</taxon>
        <taxon>Paxilineae</taxon>
        <taxon>Paxillaceae</taxon>
        <taxon>Paxillus</taxon>
    </lineage>
</organism>
<protein>
    <submittedName>
        <fullName evidence="1">Uncharacterized protein</fullName>
    </submittedName>
</protein>
<dbReference type="InParanoid" id="A0A0D0D6B0"/>
<dbReference type="STRING" id="930991.A0A0D0D6B0"/>
<dbReference type="EMBL" id="KN826349">
    <property type="protein sequence ID" value="KIK79201.1"/>
    <property type="molecule type" value="Genomic_DNA"/>
</dbReference>
<evidence type="ECO:0000313" key="2">
    <source>
        <dbReference type="Proteomes" id="UP000054538"/>
    </source>
</evidence>
<dbReference type="HOGENOM" id="CLU_027015_0_0_1"/>
<reference evidence="1 2" key="1">
    <citation type="submission" date="2014-04" db="EMBL/GenBank/DDBJ databases">
        <authorList>
            <consortium name="DOE Joint Genome Institute"/>
            <person name="Kuo A."/>
            <person name="Kohler A."/>
            <person name="Jargeat P."/>
            <person name="Nagy L.G."/>
            <person name="Floudas D."/>
            <person name="Copeland A."/>
            <person name="Barry K.W."/>
            <person name="Cichocki N."/>
            <person name="Veneault-Fourrey C."/>
            <person name="LaButti K."/>
            <person name="Lindquist E.A."/>
            <person name="Lipzen A."/>
            <person name="Lundell T."/>
            <person name="Morin E."/>
            <person name="Murat C."/>
            <person name="Sun H."/>
            <person name="Tunlid A."/>
            <person name="Henrissat B."/>
            <person name="Grigoriev I.V."/>
            <person name="Hibbett D.S."/>
            <person name="Martin F."/>
            <person name="Nordberg H.P."/>
            <person name="Cantor M.N."/>
            <person name="Hua S.X."/>
        </authorList>
    </citation>
    <scope>NUCLEOTIDE SEQUENCE [LARGE SCALE GENOMIC DNA]</scope>
    <source>
        <strain evidence="1 2">Ve08.2h10</strain>
    </source>
</reference>
<dbReference type="Proteomes" id="UP000054538">
    <property type="component" value="Unassembled WGS sequence"/>
</dbReference>
<keyword evidence="2" id="KW-1185">Reference proteome</keyword>
<gene>
    <name evidence="1" type="ORF">PAXRUDRAFT_161937</name>
</gene>
<evidence type="ECO:0000313" key="1">
    <source>
        <dbReference type="EMBL" id="KIK79201.1"/>
    </source>
</evidence>
<proteinExistence type="predicted"/>
<name>A0A0D0D6B0_9AGAM</name>